<keyword evidence="2" id="KW-0732">Signal</keyword>
<evidence type="ECO:0000259" key="3">
    <source>
        <dbReference type="Pfam" id="PF21671"/>
    </source>
</evidence>
<feature type="compositionally biased region" description="Gly residues" evidence="1">
    <location>
        <begin position="243"/>
        <end position="254"/>
    </location>
</feature>
<keyword evidence="5" id="KW-1185">Reference proteome</keyword>
<dbReference type="PANTHER" id="PTHR35192:SF2">
    <property type="entry name" value="APPLE DOMAIN-CONTAINING PROTEIN"/>
    <property type="match status" value="1"/>
</dbReference>
<dbReference type="InterPro" id="IPR048661">
    <property type="entry name" value="CPL1-like"/>
</dbReference>
<dbReference type="AlphaFoldDB" id="A0A5C3PJK0"/>
<feature type="signal peptide" evidence="2">
    <location>
        <begin position="1"/>
        <end position="19"/>
    </location>
</feature>
<feature type="region of interest" description="Disordered" evidence="1">
    <location>
        <begin position="109"/>
        <end position="137"/>
    </location>
</feature>
<feature type="region of interest" description="Disordered" evidence="1">
    <location>
        <begin position="223"/>
        <end position="258"/>
    </location>
</feature>
<dbReference type="PANTHER" id="PTHR35192">
    <property type="entry name" value="PROTEIN, PUTATIVE-RELATED"/>
    <property type="match status" value="1"/>
</dbReference>
<evidence type="ECO:0000313" key="5">
    <source>
        <dbReference type="Proteomes" id="UP000308197"/>
    </source>
</evidence>
<dbReference type="STRING" id="1314778.A0A5C3PJK0"/>
<sequence length="348" mass="36271">MTLFARLLVVAAALPFVLATNRGGSSSCNSSEFYWGDKDCCLPYGGSKNPPSPPKGSSCPSAWEWSSSKNHCVPHQPPASSTPSCSSGWGWNSGKTCCEEHGTSTAHTSTVHTTTAHTTTVHTTTAPTTTAHTTTYSAPTPSSSSSCGSNEWWWDDKSCCLPHGGNPNPPKPPSGSDCPSNWDWHSGKKCCVPHHPNQPPPQCGSGWGWDNGSKCCFPHGTSTKVTPTPSSKPGYPGNPGNPGYPGGPGKGGHSGWKRSHKARNVSLCPTGLEACPIAGLTGLTDDWECLDTQNELESCGGCSSTGAGEDCTAITGAWNVGCTSGKCVVYTCADGYLRSLDNKSCVKV</sequence>
<proteinExistence type="predicted"/>
<dbReference type="InterPro" id="IPR038955">
    <property type="entry name" value="PriA/CPL1_fungi"/>
</dbReference>
<evidence type="ECO:0000256" key="1">
    <source>
        <dbReference type="SAM" id="MobiDB-lite"/>
    </source>
</evidence>
<evidence type="ECO:0000256" key="2">
    <source>
        <dbReference type="SAM" id="SignalP"/>
    </source>
</evidence>
<name>A0A5C3PJK0_9APHY</name>
<accession>A0A5C3PJK0</accession>
<dbReference type="Pfam" id="PF21671">
    <property type="entry name" value="CPL1-like"/>
    <property type="match status" value="1"/>
</dbReference>
<dbReference type="InParanoid" id="A0A5C3PJK0"/>
<feature type="domain" description="Protein CPL1-like" evidence="3">
    <location>
        <begin position="287"/>
        <end position="346"/>
    </location>
</feature>
<evidence type="ECO:0000313" key="4">
    <source>
        <dbReference type="EMBL" id="TFK89965.1"/>
    </source>
</evidence>
<protein>
    <recommendedName>
        <fullName evidence="3">Protein CPL1-like domain-containing protein</fullName>
    </recommendedName>
</protein>
<feature type="chain" id="PRO_5022748533" description="Protein CPL1-like domain-containing protein" evidence="2">
    <location>
        <begin position="20"/>
        <end position="348"/>
    </location>
</feature>
<gene>
    <name evidence="4" type="ORF">K466DRAFT_584150</name>
</gene>
<feature type="compositionally biased region" description="Low complexity" evidence="1">
    <location>
        <begin position="223"/>
        <end position="235"/>
    </location>
</feature>
<dbReference type="EMBL" id="ML211059">
    <property type="protein sequence ID" value="TFK89965.1"/>
    <property type="molecule type" value="Genomic_DNA"/>
</dbReference>
<reference evidence="4 5" key="1">
    <citation type="journal article" date="2019" name="Nat. Ecol. Evol.">
        <title>Megaphylogeny resolves global patterns of mushroom evolution.</title>
        <authorList>
            <person name="Varga T."/>
            <person name="Krizsan K."/>
            <person name="Foldi C."/>
            <person name="Dima B."/>
            <person name="Sanchez-Garcia M."/>
            <person name="Sanchez-Ramirez S."/>
            <person name="Szollosi G.J."/>
            <person name="Szarkandi J.G."/>
            <person name="Papp V."/>
            <person name="Albert L."/>
            <person name="Andreopoulos W."/>
            <person name="Angelini C."/>
            <person name="Antonin V."/>
            <person name="Barry K.W."/>
            <person name="Bougher N.L."/>
            <person name="Buchanan P."/>
            <person name="Buyck B."/>
            <person name="Bense V."/>
            <person name="Catcheside P."/>
            <person name="Chovatia M."/>
            <person name="Cooper J."/>
            <person name="Damon W."/>
            <person name="Desjardin D."/>
            <person name="Finy P."/>
            <person name="Geml J."/>
            <person name="Haridas S."/>
            <person name="Hughes K."/>
            <person name="Justo A."/>
            <person name="Karasinski D."/>
            <person name="Kautmanova I."/>
            <person name="Kiss B."/>
            <person name="Kocsube S."/>
            <person name="Kotiranta H."/>
            <person name="LaButti K.M."/>
            <person name="Lechner B.E."/>
            <person name="Liimatainen K."/>
            <person name="Lipzen A."/>
            <person name="Lukacs Z."/>
            <person name="Mihaltcheva S."/>
            <person name="Morgado L.N."/>
            <person name="Niskanen T."/>
            <person name="Noordeloos M.E."/>
            <person name="Ohm R.A."/>
            <person name="Ortiz-Santana B."/>
            <person name="Ovrebo C."/>
            <person name="Racz N."/>
            <person name="Riley R."/>
            <person name="Savchenko A."/>
            <person name="Shiryaev A."/>
            <person name="Soop K."/>
            <person name="Spirin V."/>
            <person name="Szebenyi C."/>
            <person name="Tomsovsky M."/>
            <person name="Tulloss R.E."/>
            <person name="Uehling J."/>
            <person name="Grigoriev I.V."/>
            <person name="Vagvolgyi C."/>
            <person name="Papp T."/>
            <person name="Martin F.M."/>
            <person name="Miettinen O."/>
            <person name="Hibbett D.S."/>
            <person name="Nagy L.G."/>
        </authorList>
    </citation>
    <scope>NUCLEOTIDE SEQUENCE [LARGE SCALE GENOMIC DNA]</scope>
    <source>
        <strain evidence="4 5">HHB13444</strain>
    </source>
</reference>
<organism evidence="4 5">
    <name type="scientific">Polyporus arcularius HHB13444</name>
    <dbReference type="NCBI Taxonomy" id="1314778"/>
    <lineage>
        <taxon>Eukaryota</taxon>
        <taxon>Fungi</taxon>
        <taxon>Dikarya</taxon>
        <taxon>Basidiomycota</taxon>
        <taxon>Agaricomycotina</taxon>
        <taxon>Agaricomycetes</taxon>
        <taxon>Polyporales</taxon>
        <taxon>Polyporaceae</taxon>
        <taxon>Polyporus</taxon>
    </lineage>
</organism>
<dbReference type="Proteomes" id="UP000308197">
    <property type="component" value="Unassembled WGS sequence"/>
</dbReference>